<dbReference type="RefSeq" id="WP_115302979.1">
    <property type="nucleotide sequence ID" value="NZ_CAAAHO010000007.1"/>
</dbReference>
<accession>A0A378I3F7</accession>
<proteinExistence type="predicted"/>
<dbReference type="AlphaFoldDB" id="A0A378I3F7"/>
<dbReference type="InterPro" id="IPR029044">
    <property type="entry name" value="Nucleotide-diphossugar_trans"/>
</dbReference>
<dbReference type="EMBL" id="UGNV01000001">
    <property type="protein sequence ID" value="STX29300.1"/>
    <property type="molecule type" value="Genomic_DNA"/>
</dbReference>
<name>A0A378I3F7_9GAMM</name>
<evidence type="ECO:0000313" key="2">
    <source>
        <dbReference type="Proteomes" id="UP000254968"/>
    </source>
</evidence>
<dbReference type="Proteomes" id="UP000254968">
    <property type="component" value="Unassembled WGS sequence"/>
</dbReference>
<evidence type="ECO:0000313" key="1">
    <source>
        <dbReference type="EMBL" id="STX29300.1"/>
    </source>
</evidence>
<gene>
    <name evidence="1" type="ORF">NCTC13315_01839</name>
</gene>
<sequence length="347" mass="40122">MSKTLNVIWFSNDGSIPNSALDNLAYWSSLLNNSDCKILLWTDSSKLNKEKTERLNKNIKIHGIDELHNHRMYGIIKQFVQQGHSGDYASYAVASDILRIVLLEIAPKKDVFIYADCNDIKFNNLSDDLLHLEERLAKTTWGMVFPIVPLINNDVIAACKMYDREDLFFTPFFECFYARVNENYPKYRRPANVAEANKNVFPIGNILGLFDKKNKEIYLNKVNLASPIDQINIQLFLQHEHCEGVGLKWHRNLSVTVPNSSHAGIFSWHTPIVYKNGPVELLSEGRYAQSKEGKRYIRESNQSGVLNYYKIVNNFKREMEDYEIQEFAQAISEFDEHCLQEKNPSLI</sequence>
<organism evidence="1 2">
    <name type="scientific">Legionella beliardensis</name>
    <dbReference type="NCBI Taxonomy" id="91822"/>
    <lineage>
        <taxon>Bacteria</taxon>
        <taxon>Pseudomonadati</taxon>
        <taxon>Pseudomonadota</taxon>
        <taxon>Gammaproteobacteria</taxon>
        <taxon>Legionellales</taxon>
        <taxon>Legionellaceae</taxon>
        <taxon>Legionella</taxon>
    </lineage>
</organism>
<reference evidence="1 2" key="1">
    <citation type="submission" date="2018-06" db="EMBL/GenBank/DDBJ databases">
        <authorList>
            <consortium name="Pathogen Informatics"/>
            <person name="Doyle S."/>
        </authorList>
    </citation>
    <scope>NUCLEOTIDE SEQUENCE [LARGE SCALE GENOMIC DNA]</scope>
    <source>
        <strain evidence="1 2">NCTC13315</strain>
    </source>
</reference>
<keyword evidence="2" id="KW-1185">Reference proteome</keyword>
<dbReference type="SUPFAM" id="SSF53448">
    <property type="entry name" value="Nucleotide-diphospho-sugar transferases"/>
    <property type="match status" value="1"/>
</dbReference>
<dbReference type="Gene3D" id="3.90.550.20">
    <property type="match status" value="1"/>
</dbReference>
<protein>
    <submittedName>
        <fullName evidence="1">Uncharacterized protein</fullName>
    </submittedName>
</protein>